<keyword evidence="2" id="KW-1185">Reference proteome</keyword>
<evidence type="ECO:0000313" key="2">
    <source>
        <dbReference type="Proteomes" id="UP001262889"/>
    </source>
</evidence>
<name>A0ABU3C7G8_9FLAO</name>
<reference evidence="1 2" key="1">
    <citation type="submission" date="2023-09" db="EMBL/GenBank/DDBJ databases">
        <authorList>
            <person name="Rey-Velasco X."/>
        </authorList>
    </citation>
    <scope>NUCLEOTIDE SEQUENCE [LARGE SCALE GENOMIC DNA]</scope>
    <source>
        <strain evidence="1 2">F363</strain>
    </source>
</reference>
<sequence>MKINFLSSAGRPGLYVSLALAGLLFVNCSKDDDTPPTYDFEDQFEDLEELETVEDEDPEITEPDTGGIEESEKTTAIVADLGDGSGDVSAETQASLDAVENFSAGFSTEAKAEADALDANRAEEILNMTGLEGDLAAVATSLEDAPAEVLELLPSVDFGADLETFSVFNESVLKGFEGDFSTKNTFSQSQQSGPCFEAAQEAYDEAMAPAITKRQENIATIEANYQRRLGEAEARTTSRQANVDTAYDTYFNSLLSGATNLINYADSIEGDSPALASNIRSFALIYLVQASSNLTRWYNAASQKLEDKEAVEKQTAEGLRDTRTAEVEAKFAAIKATADAKLTAASNNCHNQGSGS</sequence>
<dbReference type="RefSeq" id="WP_311533962.1">
    <property type="nucleotide sequence ID" value="NZ_JAVRHQ010000004.1"/>
</dbReference>
<proteinExistence type="predicted"/>
<dbReference type="Proteomes" id="UP001262889">
    <property type="component" value="Unassembled WGS sequence"/>
</dbReference>
<accession>A0ABU3C7G8</accession>
<evidence type="ECO:0000313" key="1">
    <source>
        <dbReference type="EMBL" id="MDT0642290.1"/>
    </source>
</evidence>
<organism evidence="1 2">
    <name type="scientific">Autumnicola tepida</name>
    <dbReference type="NCBI Taxonomy" id="3075595"/>
    <lineage>
        <taxon>Bacteria</taxon>
        <taxon>Pseudomonadati</taxon>
        <taxon>Bacteroidota</taxon>
        <taxon>Flavobacteriia</taxon>
        <taxon>Flavobacteriales</taxon>
        <taxon>Flavobacteriaceae</taxon>
        <taxon>Autumnicola</taxon>
    </lineage>
</organism>
<gene>
    <name evidence="1" type="ORF">RM553_05530</name>
</gene>
<comment type="caution">
    <text evidence="1">The sequence shown here is derived from an EMBL/GenBank/DDBJ whole genome shotgun (WGS) entry which is preliminary data.</text>
</comment>
<protein>
    <submittedName>
        <fullName evidence="1">Uncharacterized protein</fullName>
    </submittedName>
</protein>
<dbReference type="EMBL" id="JAVRHQ010000004">
    <property type="protein sequence ID" value="MDT0642290.1"/>
    <property type="molecule type" value="Genomic_DNA"/>
</dbReference>